<sequence length="240" mass="26617">MVRNEWRNHPMPKGPTTATAAWQRTHATRRHGSLCQPSERSRRLVRPVVCRHEAIAGSRHGGNGAGISILPAPVTGSRRSSVSRFKTCKWLKLPALRLCRAGPPFFASSPRLNRAIAARSSSDAKRNGRCFAHPPAESYHGDLHWQNGYSRHPASKARQSVDRSWTPWAKLLFTASPTINFAAARNLAIPATNDQLGPLGRYILTDLYVPNAKLQRLKAWACKLRTDKPSRLGASQRHSA</sequence>
<reference evidence="1" key="1">
    <citation type="journal article" date="2020" name="Phytopathology">
        <title>Genome Sequence Resources of Colletotrichum truncatum, C. plurivorum, C. musicola, and C. sojae: Four Species Pathogenic to Soybean (Glycine max).</title>
        <authorList>
            <person name="Rogerio F."/>
            <person name="Boufleur T.R."/>
            <person name="Ciampi-Guillardi M."/>
            <person name="Sukno S.A."/>
            <person name="Thon M.R."/>
            <person name="Massola Junior N.S."/>
            <person name="Baroncelli R."/>
        </authorList>
    </citation>
    <scope>NUCLEOTIDE SEQUENCE</scope>
    <source>
        <strain evidence="1">LFN00145</strain>
    </source>
</reference>
<accession>A0A8H6MTA4</accession>
<proteinExistence type="predicted"/>
<dbReference type="AlphaFoldDB" id="A0A8H6MTA4"/>
<organism evidence="1 2">
    <name type="scientific">Colletotrichum plurivorum</name>
    <dbReference type="NCBI Taxonomy" id="2175906"/>
    <lineage>
        <taxon>Eukaryota</taxon>
        <taxon>Fungi</taxon>
        <taxon>Dikarya</taxon>
        <taxon>Ascomycota</taxon>
        <taxon>Pezizomycotina</taxon>
        <taxon>Sordariomycetes</taxon>
        <taxon>Hypocreomycetidae</taxon>
        <taxon>Glomerellales</taxon>
        <taxon>Glomerellaceae</taxon>
        <taxon>Colletotrichum</taxon>
        <taxon>Colletotrichum orchidearum species complex</taxon>
    </lineage>
</organism>
<protein>
    <submittedName>
        <fullName evidence="1">Uncharacterized protein</fullName>
    </submittedName>
</protein>
<keyword evidence="2" id="KW-1185">Reference proteome</keyword>
<dbReference type="EMBL" id="WIGO01000584">
    <property type="protein sequence ID" value="KAF6808337.1"/>
    <property type="molecule type" value="Genomic_DNA"/>
</dbReference>
<gene>
    <name evidence="1" type="ORF">CPLU01_15686</name>
</gene>
<name>A0A8H6MTA4_9PEZI</name>
<evidence type="ECO:0000313" key="2">
    <source>
        <dbReference type="Proteomes" id="UP000654918"/>
    </source>
</evidence>
<evidence type="ECO:0000313" key="1">
    <source>
        <dbReference type="EMBL" id="KAF6808337.1"/>
    </source>
</evidence>
<comment type="caution">
    <text evidence="1">The sequence shown here is derived from an EMBL/GenBank/DDBJ whole genome shotgun (WGS) entry which is preliminary data.</text>
</comment>
<dbReference type="Proteomes" id="UP000654918">
    <property type="component" value="Unassembled WGS sequence"/>
</dbReference>